<proteinExistence type="predicted"/>
<reference evidence="1 2" key="1">
    <citation type="journal article" date="2022" name="Plant J.">
        <title>Chromosome-level genome of Camellia lanceoleosa provides a valuable resource for understanding genome evolution and self-incompatibility.</title>
        <authorList>
            <person name="Gong W."/>
            <person name="Xiao S."/>
            <person name="Wang L."/>
            <person name="Liao Z."/>
            <person name="Chang Y."/>
            <person name="Mo W."/>
            <person name="Hu G."/>
            <person name="Li W."/>
            <person name="Zhao G."/>
            <person name="Zhu H."/>
            <person name="Hu X."/>
            <person name="Ji K."/>
            <person name="Xiang X."/>
            <person name="Song Q."/>
            <person name="Yuan D."/>
            <person name="Jin S."/>
            <person name="Zhang L."/>
        </authorList>
    </citation>
    <scope>NUCLEOTIDE SEQUENCE [LARGE SCALE GENOMIC DNA]</scope>
    <source>
        <strain evidence="1">SQ_2022a</strain>
    </source>
</reference>
<organism evidence="1 2">
    <name type="scientific">Camellia lanceoleosa</name>
    <dbReference type="NCBI Taxonomy" id="1840588"/>
    <lineage>
        <taxon>Eukaryota</taxon>
        <taxon>Viridiplantae</taxon>
        <taxon>Streptophyta</taxon>
        <taxon>Embryophyta</taxon>
        <taxon>Tracheophyta</taxon>
        <taxon>Spermatophyta</taxon>
        <taxon>Magnoliopsida</taxon>
        <taxon>eudicotyledons</taxon>
        <taxon>Gunneridae</taxon>
        <taxon>Pentapetalae</taxon>
        <taxon>asterids</taxon>
        <taxon>Ericales</taxon>
        <taxon>Theaceae</taxon>
        <taxon>Camellia</taxon>
    </lineage>
</organism>
<name>A0ACC0I9U8_9ERIC</name>
<protein>
    <submittedName>
        <fullName evidence="1">Uncharacterized protein</fullName>
    </submittedName>
</protein>
<sequence length="175" mass="19979">MVVVLGNLGLLLDVSLPRAVVLNRKPCSVPTDVVLSLFKKDTRHYITGMNSFESNKESRQVKEGEFKERRKTAQLMFKLGQMAYGKGMYGRAIEFLEGALIIIPRPTLFGGEIQIWLAMADEANNRHVDCIALYKQLENDEEILTTNKSIEDSFVWFFDYILFNPAQICFGNSYQ</sequence>
<evidence type="ECO:0000313" key="1">
    <source>
        <dbReference type="EMBL" id="KAI8022454.1"/>
    </source>
</evidence>
<accession>A0ACC0I9U8</accession>
<comment type="caution">
    <text evidence="1">The sequence shown here is derived from an EMBL/GenBank/DDBJ whole genome shotgun (WGS) entry which is preliminary data.</text>
</comment>
<evidence type="ECO:0000313" key="2">
    <source>
        <dbReference type="Proteomes" id="UP001060215"/>
    </source>
</evidence>
<keyword evidence="2" id="KW-1185">Reference proteome</keyword>
<gene>
    <name evidence="1" type="ORF">LOK49_LG03G00242</name>
</gene>
<dbReference type="Proteomes" id="UP001060215">
    <property type="component" value="Chromosome 6"/>
</dbReference>
<dbReference type="EMBL" id="CM045763">
    <property type="protein sequence ID" value="KAI8022454.1"/>
    <property type="molecule type" value="Genomic_DNA"/>
</dbReference>